<dbReference type="PANTHER" id="PTHR31082:SF4">
    <property type="entry name" value="PHEROMONE-REGULATED MEMBRANE PROTEIN 10"/>
    <property type="match status" value="1"/>
</dbReference>
<reference evidence="10" key="1">
    <citation type="journal article" date="2023" name="Int. J. Syst. Evol. Microbiol.">
        <title>Mesoterricola silvestris gen. nov., sp. nov., Mesoterricola sediminis sp. nov., Geothrix oryzae sp. nov., Geothrix edaphica sp. nov., Geothrix rubra sp. nov., and Geothrix limicola sp. nov., six novel members of Acidobacteriota isolated from soils.</title>
        <authorList>
            <person name="Itoh H."/>
            <person name="Sugisawa Y."/>
            <person name="Mise K."/>
            <person name="Xu Z."/>
            <person name="Kuniyasu M."/>
            <person name="Ushijima N."/>
            <person name="Kawano K."/>
            <person name="Kobayashi E."/>
            <person name="Shiratori Y."/>
            <person name="Masuda Y."/>
            <person name="Senoo K."/>
        </authorList>
    </citation>
    <scope>NUCLEOTIDE SEQUENCE [LARGE SCALE GENOMIC DNA]</scope>
    <source>
        <strain evidence="10">Red222</strain>
    </source>
</reference>
<feature type="transmembrane region" description="Helical" evidence="6">
    <location>
        <begin position="256"/>
        <end position="276"/>
    </location>
</feature>
<evidence type="ECO:0000259" key="8">
    <source>
        <dbReference type="Pfam" id="PF12821"/>
    </source>
</evidence>
<dbReference type="PANTHER" id="PTHR31082">
    <property type="entry name" value="PHEROMONE-REGULATED MEMBRANE PROTEIN 10"/>
    <property type="match status" value="1"/>
</dbReference>
<feature type="transmembrane region" description="Helical" evidence="6">
    <location>
        <begin position="159"/>
        <end position="180"/>
    </location>
</feature>
<gene>
    <name evidence="9" type="ORF">GETHOR_23350</name>
</gene>
<feature type="transmembrane region" description="Helical" evidence="6">
    <location>
        <begin position="336"/>
        <end position="357"/>
    </location>
</feature>
<evidence type="ECO:0000256" key="2">
    <source>
        <dbReference type="ARBA" id="ARBA00022692"/>
    </source>
</evidence>
<dbReference type="EMBL" id="AP027079">
    <property type="protein sequence ID" value="BDU70234.1"/>
    <property type="molecule type" value="Genomic_DNA"/>
</dbReference>
<feature type="transmembrane region" description="Helical" evidence="6">
    <location>
        <begin position="186"/>
        <end position="203"/>
    </location>
</feature>
<feature type="transmembrane region" description="Helical" evidence="6">
    <location>
        <begin position="307"/>
        <end position="324"/>
    </location>
</feature>
<evidence type="ECO:0000313" key="10">
    <source>
        <dbReference type="Proteomes" id="UP001242010"/>
    </source>
</evidence>
<evidence type="ECO:0000256" key="6">
    <source>
        <dbReference type="SAM" id="Phobius"/>
    </source>
</evidence>
<feature type="domain" description="Threonine/serine exporter-like N-terminal" evidence="7">
    <location>
        <begin position="3"/>
        <end position="240"/>
    </location>
</feature>
<protein>
    <submittedName>
        <fullName evidence="9">Membrane protein</fullName>
    </submittedName>
</protein>
<sequence length="395" mass="41686">MALCLELGRAFQAYGIPAHRFEDALERVSRRLGLDGQFLGLPTAFFASLGRGHERWAFIQRSPSGETNLEKLSDLQETTDALIEGRIGAPEAHDRVRSILSAPDRWGPWLTVPCFGLGSAPAAMFFGGGWREMALTALLGVLVGLTALLLGRKAGLSRIVYPVAGTLVGFLAVAAAARFAHVSPQILTVAGLIVLVPGLRLVVSMNELATGNLVAGTARLLDTAMTFLSLGFGVALGQRLAGPLVDRALQGTPLPLPAWTVLPILLLAAAAFVVIFRARPRDLPWIFAACILAFYGTRQGAALLGPQFGVGLGAFALGLGSNLFTRLTHRPSVVTLLPGLMVLVPGGLGFRGLEFIIQKQLVVGLDTAFQALFVAIALLTGLLLAHAAVQPRTAL</sequence>
<dbReference type="Pfam" id="PF12821">
    <property type="entry name" value="ThrE_2"/>
    <property type="match status" value="1"/>
</dbReference>
<feature type="domain" description="Threonine/Serine exporter ThrE" evidence="8">
    <location>
        <begin position="266"/>
        <end position="386"/>
    </location>
</feature>
<dbReference type="Pfam" id="PF06738">
    <property type="entry name" value="ThrE"/>
    <property type="match status" value="1"/>
</dbReference>
<organism evidence="9 10">
    <name type="scientific">Geothrix oryzae</name>
    <dbReference type="NCBI Taxonomy" id="2927975"/>
    <lineage>
        <taxon>Bacteria</taxon>
        <taxon>Pseudomonadati</taxon>
        <taxon>Acidobacteriota</taxon>
        <taxon>Holophagae</taxon>
        <taxon>Holophagales</taxon>
        <taxon>Holophagaceae</taxon>
        <taxon>Geothrix</taxon>
    </lineage>
</organism>
<comment type="subcellular location">
    <subcellularLocation>
        <location evidence="1">Membrane</location>
        <topology evidence="1">Multi-pass membrane protein</topology>
    </subcellularLocation>
</comment>
<keyword evidence="3 6" id="KW-1133">Transmembrane helix</keyword>
<evidence type="ECO:0000259" key="7">
    <source>
        <dbReference type="Pfam" id="PF06738"/>
    </source>
</evidence>
<evidence type="ECO:0000256" key="1">
    <source>
        <dbReference type="ARBA" id="ARBA00004141"/>
    </source>
</evidence>
<proteinExistence type="inferred from homology"/>
<keyword evidence="10" id="KW-1185">Reference proteome</keyword>
<keyword evidence="4 6" id="KW-0472">Membrane</keyword>
<feature type="transmembrane region" description="Helical" evidence="6">
    <location>
        <begin position="369"/>
        <end position="389"/>
    </location>
</feature>
<keyword evidence="2 6" id="KW-0812">Transmembrane</keyword>
<evidence type="ECO:0000256" key="5">
    <source>
        <dbReference type="ARBA" id="ARBA00034125"/>
    </source>
</evidence>
<dbReference type="Proteomes" id="UP001242010">
    <property type="component" value="Chromosome"/>
</dbReference>
<comment type="similarity">
    <text evidence="5">Belongs to the ThrE exporter (TC 2.A.79) family.</text>
</comment>
<dbReference type="InterPro" id="IPR051361">
    <property type="entry name" value="ThrE/Ser_Exporter"/>
</dbReference>
<feature type="transmembrane region" description="Helical" evidence="6">
    <location>
        <begin position="215"/>
        <end position="236"/>
    </location>
</feature>
<name>A0ABM8DTD3_9BACT</name>
<dbReference type="InterPro" id="IPR024528">
    <property type="entry name" value="ThrE_2"/>
</dbReference>
<evidence type="ECO:0000256" key="4">
    <source>
        <dbReference type="ARBA" id="ARBA00023136"/>
    </source>
</evidence>
<accession>A0ABM8DTD3</accession>
<feature type="transmembrane region" description="Helical" evidence="6">
    <location>
        <begin position="283"/>
        <end position="301"/>
    </location>
</feature>
<feature type="transmembrane region" description="Helical" evidence="6">
    <location>
        <begin position="133"/>
        <end position="150"/>
    </location>
</feature>
<evidence type="ECO:0000256" key="3">
    <source>
        <dbReference type="ARBA" id="ARBA00022989"/>
    </source>
</evidence>
<dbReference type="InterPro" id="IPR010619">
    <property type="entry name" value="ThrE-like_N"/>
</dbReference>
<evidence type="ECO:0000313" key="9">
    <source>
        <dbReference type="EMBL" id="BDU70234.1"/>
    </source>
</evidence>